<reference evidence="1 2" key="1">
    <citation type="journal article" date="2016" name="Nat. Commun.">
        <title>Extremotolerant tardigrade genome and improved radiotolerance of human cultured cells by tardigrade-unique protein.</title>
        <authorList>
            <person name="Hashimoto T."/>
            <person name="Horikawa D.D."/>
            <person name="Saito Y."/>
            <person name="Kuwahara H."/>
            <person name="Kozuka-Hata H."/>
            <person name="Shin-I T."/>
            <person name="Minakuchi Y."/>
            <person name="Ohishi K."/>
            <person name="Motoyama A."/>
            <person name="Aizu T."/>
            <person name="Enomoto A."/>
            <person name="Kondo K."/>
            <person name="Tanaka S."/>
            <person name="Hara Y."/>
            <person name="Koshikawa S."/>
            <person name="Sagara H."/>
            <person name="Miura T."/>
            <person name="Yokobori S."/>
            <person name="Miyagawa K."/>
            <person name="Suzuki Y."/>
            <person name="Kubo T."/>
            <person name="Oyama M."/>
            <person name="Kohara Y."/>
            <person name="Fujiyama A."/>
            <person name="Arakawa K."/>
            <person name="Katayama T."/>
            <person name="Toyoda A."/>
            <person name="Kunieda T."/>
        </authorList>
    </citation>
    <scope>NUCLEOTIDE SEQUENCE [LARGE SCALE GENOMIC DNA]</scope>
    <source>
        <strain evidence="1 2">YOKOZUNA-1</strain>
    </source>
</reference>
<dbReference type="Proteomes" id="UP000186922">
    <property type="component" value="Unassembled WGS sequence"/>
</dbReference>
<dbReference type="OrthoDB" id="71166at2759"/>
<accession>A0A1D1UPG0</accession>
<gene>
    <name evidence="1" type="primary">RvY_03842-1</name>
    <name evidence="1" type="synonym">RvY_03842.1</name>
    <name evidence="1" type="ORF">RvY_03842</name>
</gene>
<sequence length="124" mass="14692">MLNVEYPQYPTTGCTSTKDTLVSNALFLGMNEAKFTDRWHRKFLRRNREISSRILSAVSFKKSRELTRARCEHWISLLQKLSDNGFLDDADGIWNLDESGFRLTELFDKERSTRREEWRKRLGT</sequence>
<evidence type="ECO:0000313" key="1">
    <source>
        <dbReference type="EMBL" id="GAU91619.1"/>
    </source>
</evidence>
<organism evidence="1 2">
    <name type="scientific">Ramazzottius varieornatus</name>
    <name type="common">Water bear</name>
    <name type="synonym">Tardigrade</name>
    <dbReference type="NCBI Taxonomy" id="947166"/>
    <lineage>
        <taxon>Eukaryota</taxon>
        <taxon>Metazoa</taxon>
        <taxon>Ecdysozoa</taxon>
        <taxon>Tardigrada</taxon>
        <taxon>Eutardigrada</taxon>
        <taxon>Parachela</taxon>
        <taxon>Hypsibioidea</taxon>
        <taxon>Ramazzottiidae</taxon>
        <taxon>Ramazzottius</taxon>
    </lineage>
</organism>
<dbReference type="EMBL" id="BDGG01000002">
    <property type="protein sequence ID" value="GAU91619.1"/>
    <property type="molecule type" value="Genomic_DNA"/>
</dbReference>
<comment type="caution">
    <text evidence="1">The sequence shown here is derived from an EMBL/GenBank/DDBJ whole genome shotgun (WGS) entry which is preliminary data.</text>
</comment>
<evidence type="ECO:0008006" key="3">
    <source>
        <dbReference type="Google" id="ProtNLM"/>
    </source>
</evidence>
<evidence type="ECO:0000313" key="2">
    <source>
        <dbReference type="Proteomes" id="UP000186922"/>
    </source>
</evidence>
<dbReference type="AlphaFoldDB" id="A0A1D1UPG0"/>
<proteinExistence type="predicted"/>
<keyword evidence="2" id="KW-1185">Reference proteome</keyword>
<protein>
    <recommendedName>
        <fullName evidence="3">HTH CENPB-type domain-containing protein</fullName>
    </recommendedName>
</protein>
<name>A0A1D1UPG0_RAMVA</name>